<dbReference type="EMBL" id="CACSIO010000045">
    <property type="protein sequence ID" value="CAA0121586.1"/>
    <property type="molecule type" value="Genomic_DNA"/>
</dbReference>
<dbReference type="GO" id="GO:0045302">
    <property type="term" value="F:choloylglycine hydrolase activity"/>
    <property type="evidence" value="ECO:0007669"/>
    <property type="project" value="UniProtKB-EC"/>
</dbReference>
<dbReference type="Gene3D" id="3.60.60.10">
    <property type="entry name" value="Penicillin V Acylase, Chain A"/>
    <property type="match status" value="1"/>
</dbReference>
<keyword evidence="6" id="KW-1185">Reference proteome</keyword>
<dbReference type="EC" id="3.5.1.24" evidence="5"/>
<dbReference type="AlphaFoldDB" id="A0A5S9QT74"/>
<evidence type="ECO:0000259" key="4">
    <source>
        <dbReference type="Pfam" id="PF02275"/>
    </source>
</evidence>
<dbReference type="PANTHER" id="PTHR35527">
    <property type="entry name" value="CHOLOYLGLYCINE HYDROLASE"/>
    <property type="match status" value="1"/>
</dbReference>
<dbReference type="SUPFAM" id="SSF56235">
    <property type="entry name" value="N-terminal nucleophile aminohydrolases (Ntn hydrolases)"/>
    <property type="match status" value="1"/>
</dbReference>
<protein>
    <submittedName>
        <fullName evidence="5">Choloylglycine hydrolase</fullName>
        <ecNumber evidence="5">3.5.1.24</ecNumber>
    </submittedName>
</protein>
<evidence type="ECO:0000256" key="3">
    <source>
        <dbReference type="SAM" id="SignalP"/>
    </source>
</evidence>
<accession>A0A5S9QT74</accession>
<feature type="chain" id="PRO_5024934247" evidence="3">
    <location>
        <begin position="27"/>
        <end position="363"/>
    </location>
</feature>
<dbReference type="PROSITE" id="PS51257">
    <property type="entry name" value="PROKAR_LIPOPROTEIN"/>
    <property type="match status" value="1"/>
</dbReference>
<evidence type="ECO:0000313" key="5">
    <source>
        <dbReference type="EMBL" id="CAA0121586.1"/>
    </source>
</evidence>
<name>A0A5S9QT74_9GAMM</name>
<dbReference type="InterPro" id="IPR029055">
    <property type="entry name" value="Ntn_hydrolases_N"/>
</dbReference>
<dbReference type="PANTHER" id="PTHR35527:SF2">
    <property type="entry name" value="HYDROLASE"/>
    <property type="match status" value="1"/>
</dbReference>
<dbReference type="Pfam" id="PF02275">
    <property type="entry name" value="CBAH"/>
    <property type="match status" value="1"/>
</dbReference>
<reference evidence="5 6" key="1">
    <citation type="submission" date="2019-11" db="EMBL/GenBank/DDBJ databases">
        <authorList>
            <person name="Holert J."/>
        </authorList>
    </citation>
    <scope>NUCLEOTIDE SEQUENCE [LARGE SCALE GENOMIC DNA]</scope>
    <source>
        <strain evidence="5">SB11_3</strain>
    </source>
</reference>
<comment type="similarity">
    <text evidence="1">Belongs to the peptidase C59 family.</text>
</comment>
<evidence type="ECO:0000256" key="2">
    <source>
        <dbReference type="ARBA" id="ARBA00022801"/>
    </source>
</evidence>
<dbReference type="CDD" id="cd00542">
    <property type="entry name" value="Ntn_PVA"/>
    <property type="match status" value="1"/>
</dbReference>
<evidence type="ECO:0000256" key="1">
    <source>
        <dbReference type="ARBA" id="ARBA00006625"/>
    </source>
</evidence>
<dbReference type="Proteomes" id="UP000441399">
    <property type="component" value="Unassembled WGS sequence"/>
</dbReference>
<gene>
    <name evidence="5" type="primary">cbh</name>
    <name evidence="5" type="ORF">OPDIPICF_02474</name>
</gene>
<sequence>MNIYNPRTILHTILGFTLIFANLASACTGIQINANDGTVIHARTLEFAVDIESDVIIVPRGFERTGSTPDKQTGARWASKYASVGANALGLPNIIDGVNEQGLSIGLFYFPGFADYMPYNKAEAGKTIAPLELGSWMLDNFKDVKDVREHIGNIVVANVVFPQWGFVPPVHYIVQDAKGNAIVVEYTNGKLNVHDNPLGVITNSPTFDWHMTNLRNYVNLSFSNVEDVKLGNQKLAPFGQGSGMLGIPGDFTPPSRFVRAAAFSQGLIPVETGKEGILQAFHLLNNFDIPKGAARDSKKDKHGNIVADYTLWTSAVDLKERAFYFRTYEDSQIKRVDLLSHNLDSKTIKTISMKGQEVIKTLN</sequence>
<evidence type="ECO:0000313" key="6">
    <source>
        <dbReference type="Proteomes" id="UP000441399"/>
    </source>
</evidence>
<feature type="signal peptide" evidence="3">
    <location>
        <begin position="1"/>
        <end position="26"/>
    </location>
</feature>
<proteinExistence type="inferred from homology"/>
<keyword evidence="3" id="KW-0732">Signal</keyword>
<dbReference type="InterPro" id="IPR029132">
    <property type="entry name" value="CBAH/NAAA_C"/>
</dbReference>
<organism evidence="5 6">
    <name type="scientific">BD1-7 clade bacterium</name>
    <dbReference type="NCBI Taxonomy" id="2029982"/>
    <lineage>
        <taxon>Bacteria</taxon>
        <taxon>Pseudomonadati</taxon>
        <taxon>Pseudomonadota</taxon>
        <taxon>Gammaproteobacteria</taxon>
        <taxon>Cellvibrionales</taxon>
        <taxon>Spongiibacteraceae</taxon>
        <taxon>BD1-7 clade</taxon>
    </lineage>
</organism>
<keyword evidence="2 5" id="KW-0378">Hydrolase</keyword>
<feature type="domain" description="Choloylglycine hydrolase/NAAA C-terminal" evidence="4">
    <location>
        <begin position="27"/>
        <end position="350"/>
    </location>
</feature>
<dbReference type="InterPro" id="IPR052193">
    <property type="entry name" value="Peptidase_C59"/>
</dbReference>